<organism evidence="2 3">
    <name type="scientific">Sphaeroforma arctica JP610</name>
    <dbReference type="NCBI Taxonomy" id="667725"/>
    <lineage>
        <taxon>Eukaryota</taxon>
        <taxon>Ichthyosporea</taxon>
        <taxon>Ichthyophonida</taxon>
        <taxon>Sphaeroforma</taxon>
    </lineage>
</organism>
<gene>
    <name evidence="2" type="ORF">SARC_13815</name>
</gene>
<evidence type="ECO:0000313" key="2">
    <source>
        <dbReference type="EMBL" id="KNC73626.1"/>
    </source>
</evidence>
<dbReference type="RefSeq" id="XP_014147528.1">
    <property type="nucleotide sequence ID" value="XM_014292053.1"/>
</dbReference>
<dbReference type="PANTHER" id="PTHR43364:SF1">
    <property type="entry name" value="OXIDOREDUCTASE YDHF"/>
    <property type="match status" value="1"/>
</dbReference>
<dbReference type="InterPro" id="IPR050523">
    <property type="entry name" value="AKR_Detox_Biosynth"/>
</dbReference>
<protein>
    <recommendedName>
        <fullName evidence="1">NADP-dependent oxidoreductase domain-containing protein</fullName>
    </recommendedName>
</protein>
<dbReference type="InterPro" id="IPR023210">
    <property type="entry name" value="NADP_OxRdtase_dom"/>
</dbReference>
<dbReference type="Pfam" id="PF00248">
    <property type="entry name" value="Aldo_ket_red"/>
    <property type="match status" value="1"/>
</dbReference>
<dbReference type="eggNOG" id="KOG1575">
    <property type="taxonomic scope" value="Eukaryota"/>
</dbReference>
<feature type="domain" description="NADP-dependent oxidoreductase" evidence="1">
    <location>
        <begin position="3"/>
        <end position="228"/>
    </location>
</feature>
<dbReference type="SUPFAM" id="SSF51430">
    <property type="entry name" value="NAD(P)-linked oxidoreductase"/>
    <property type="match status" value="1"/>
</dbReference>
<dbReference type="GO" id="GO:0005829">
    <property type="term" value="C:cytosol"/>
    <property type="evidence" value="ECO:0007669"/>
    <property type="project" value="TreeGrafter"/>
</dbReference>
<dbReference type="EMBL" id="KQ245373">
    <property type="protein sequence ID" value="KNC73626.1"/>
    <property type="molecule type" value="Genomic_DNA"/>
</dbReference>
<dbReference type="PANTHER" id="PTHR43364">
    <property type="entry name" value="NADH-SPECIFIC METHYLGLYOXAL REDUCTASE-RELATED"/>
    <property type="match status" value="1"/>
</dbReference>
<accession>A0A0L0FAU8</accession>
<evidence type="ECO:0000313" key="3">
    <source>
        <dbReference type="Proteomes" id="UP000054560"/>
    </source>
</evidence>
<dbReference type="AlphaFoldDB" id="A0A0L0FAU8"/>
<dbReference type="Gene3D" id="3.20.20.100">
    <property type="entry name" value="NADP-dependent oxidoreductase domain"/>
    <property type="match status" value="1"/>
</dbReference>
<name>A0A0L0FAU8_9EUKA</name>
<dbReference type="InterPro" id="IPR036812">
    <property type="entry name" value="NAD(P)_OxRdtase_dom_sf"/>
</dbReference>
<reference evidence="2 3" key="1">
    <citation type="submission" date="2011-02" db="EMBL/GenBank/DDBJ databases">
        <title>The Genome Sequence of Sphaeroforma arctica JP610.</title>
        <authorList>
            <consortium name="The Broad Institute Genome Sequencing Platform"/>
            <person name="Russ C."/>
            <person name="Cuomo C."/>
            <person name="Young S.K."/>
            <person name="Zeng Q."/>
            <person name="Gargeya S."/>
            <person name="Alvarado L."/>
            <person name="Berlin A."/>
            <person name="Chapman S.B."/>
            <person name="Chen Z."/>
            <person name="Freedman E."/>
            <person name="Gellesch M."/>
            <person name="Goldberg J."/>
            <person name="Griggs A."/>
            <person name="Gujja S."/>
            <person name="Heilman E."/>
            <person name="Heiman D."/>
            <person name="Howarth C."/>
            <person name="Mehta T."/>
            <person name="Neiman D."/>
            <person name="Pearson M."/>
            <person name="Roberts A."/>
            <person name="Saif S."/>
            <person name="Shea T."/>
            <person name="Shenoy N."/>
            <person name="Sisk P."/>
            <person name="Stolte C."/>
            <person name="Sykes S."/>
            <person name="White J."/>
            <person name="Yandava C."/>
            <person name="Burger G."/>
            <person name="Gray M.W."/>
            <person name="Holland P.W.H."/>
            <person name="King N."/>
            <person name="Lang F.B.F."/>
            <person name="Roger A.J."/>
            <person name="Ruiz-Trillo I."/>
            <person name="Haas B."/>
            <person name="Nusbaum C."/>
            <person name="Birren B."/>
        </authorList>
    </citation>
    <scope>NUCLEOTIDE SEQUENCE [LARGE SCALE GENOMIC DNA]</scope>
    <source>
        <strain evidence="2 3">JP610</strain>
    </source>
</reference>
<sequence length="240" mass="26556">AFALKDGLREKFTIVTKCNIVLTGERRPNHKMHMYNTSKEYILKAVEHSLHDLKISTLDVLLIHRVDPLMDPAEVAETFAELKSCGKVKYFGVSNFSPRLFDTLEAALAPHNIHLVCNQVEISLKHLDALTDGTLDQCLQLSVAPMAWSPFGGGAIFTDQDEHNSKIRDALQTVAAQHGNVSIDATMLAWLMRHPAKICPIIGSSKVERIAPSVAACAVKLTREEWFTIYVAARNGVDVP</sequence>
<feature type="non-terminal residue" evidence="2">
    <location>
        <position position="1"/>
    </location>
</feature>
<evidence type="ECO:0000259" key="1">
    <source>
        <dbReference type="Pfam" id="PF00248"/>
    </source>
</evidence>
<dbReference type="STRING" id="667725.A0A0L0FAU8"/>
<dbReference type="OrthoDB" id="37537at2759"/>
<proteinExistence type="predicted"/>
<keyword evidence="3" id="KW-1185">Reference proteome</keyword>
<dbReference type="Proteomes" id="UP000054560">
    <property type="component" value="Unassembled WGS sequence"/>
</dbReference>
<dbReference type="GeneID" id="25914319"/>